<dbReference type="Pfam" id="PF12833">
    <property type="entry name" value="HTH_18"/>
    <property type="match status" value="1"/>
</dbReference>
<evidence type="ECO:0000259" key="4">
    <source>
        <dbReference type="PROSITE" id="PS01124"/>
    </source>
</evidence>
<dbReference type="Gene3D" id="1.10.10.60">
    <property type="entry name" value="Homeodomain-like"/>
    <property type="match status" value="1"/>
</dbReference>
<reference evidence="5 6" key="1">
    <citation type="submission" date="2018-05" db="EMBL/GenBank/DDBJ databases">
        <title>Zavarzinia sp. HR-AS.</title>
        <authorList>
            <person name="Lee Y."/>
            <person name="Jeon C.O."/>
        </authorList>
    </citation>
    <scope>NUCLEOTIDE SEQUENCE [LARGE SCALE GENOMIC DNA]</scope>
    <source>
        <strain evidence="5 6">HR-AS</strain>
    </source>
</reference>
<dbReference type="InterPro" id="IPR018062">
    <property type="entry name" value="HTH_AraC-typ_CS"/>
</dbReference>
<dbReference type="InterPro" id="IPR009057">
    <property type="entry name" value="Homeodomain-like_sf"/>
</dbReference>
<dbReference type="AlphaFoldDB" id="A0A317ECV8"/>
<proteinExistence type="predicted"/>
<dbReference type="InterPro" id="IPR020449">
    <property type="entry name" value="Tscrpt_reg_AraC-type_HTH"/>
</dbReference>
<evidence type="ECO:0000313" key="6">
    <source>
        <dbReference type="Proteomes" id="UP000245461"/>
    </source>
</evidence>
<keyword evidence="6" id="KW-1185">Reference proteome</keyword>
<evidence type="ECO:0000256" key="2">
    <source>
        <dbReference type="ARBA" id="ARBA00023125"/>
    </source>
</evidence>
<dbReference type="InterPro" id="IPR050204">
    <property type="entry name" value="AraC_XylS_family_regulators"/>
</dbReference>
<gene>
    <name evidence="5" type="ORF">DKG74_03575</name>
</gene>
<dbReference type="PRINTS" id="PR00032">
    <property type="entry name" value="HTHARAC"/>
</dbReference>
<dbReference type="Gene3D" id="3.40.50.880">
    <property type="match status" value="1"/>
</dbReference>
<dbReference type="PANTHER" id="PTHR46796">
    <property type="entry name" value="HTH-TYPE TRANSCRIPTIONAL ACTIVATOR RHAS-RELATED"/>
    <property type="match status" value="1"/>
</dbReference>
<dbReference type="GO" id="GO:0043565">
    <property type="term" value="F:sequence-specific DNA binding"/>
    <property type="evidence" value="ECO:0007669"/>
    <property type="project" value="InterPro"/>
</dbReference>
<protein>
    <submittedName>
        <fullName evidence="5">AraC family transcriptional regulator</fullName>
    </submittedName>
</protein>
<accession>A0A317ECV8</accession>
<keyword evidence="3" id="KW-0804">Transcription</keyword>
<name>A0A317ECV8_9PROT</name>
<dbReference type="PROSITE" id="PS00041">
    <property type="entry name" value="HTH_ARAC_FAMILY_1"/>
    <property type="match status" value="1"/>
</dbReference>
<dbReference type="GO" id="GO:0003700">
    <property type="term" value="F:DNA-binding transcription factor activity"/>
    <property type="evidence" value="ECO:0007669"/>
    <property type="project" value="InterPro"/>
</dbReference>
<feature type="domain" description="HTH araC/xylS-type" evidence="4">
    <location>
        <begin position="219"/>
        <end position="317"/>
    </location>
</feature>
<dbReference type="SMART" id="SM00342">
    <property type="entry name" value="HTH_ARAC"/>
    <property type="match status" value="1"/>
</dbReference>
<evidence type="ECO:0000313" key="5">
    <source>
        <dbReference type="EMBL" id="PWR24867.1"/>
    </source>
</evidence>
<dbReference type="InterPro" id="IPR002818">
    <property type="entry name" value="DJ-1/PfpI"/>
</dbReference>
<evidence type="ECO:0000256" key="3">
    <source>
        <dbReference type="ARBA" id="ARBA00023163"/>
    </source>
</evidence>
<dbReference type="PROSITE" id="PS01124">
    <property type="entry name" value="HTH_ARAC_FAMILY_2"/>
    <property type="match status" value="1"/>
</dbReference>
<dbReference type="EMBL" id="QGLE01000002">
    <property type="protein sequence ID" value="PWR24867.1"/>
    <property type="molecule type" value="Genomic_DNA"/>
</dbReference>
<keyword evidence="1" id="KW-0805">Transcription regulation</keyword>
<evidence type="ECO:0000256" key="1">
    <source>
        <dbReference type="ARBA" id="ARBA00023015"/>
    </source>
</evidence>
<dbReference type="Proteomes" id="UP000245461">
    <property type="component" value="Unassembled WGS sequence"/>
</dbReference>
<keyword evidence="2" id="KW-0238">DNA-binding</keyword>
<dbReference type="SUPFAM" id="SSF46689">
    <property type="entry name" value="Homeodomain-like"/>
    <property type="match status" value="2"/>
</dbReference>
<dbReference type="CDD" id="cd03136">
    <property type="entry name" value="GATase1_AraC_ArgR_like"/>
    <property type="match status" value="1"/>
</dbReference>
<dbReference type="Pfam" id="PF01965">
    <property type="entry name" value="DJ-1_PfpI"/>
    <property type="match status" value="1"/>
</dbReference>
<organism evidence="5 6">
    <name type="scientific">Zavarzinia aquatilis</name>
    <dbReference type="NCBI Taxonomy" id="2211142"/>
    <lineage>
        <taxon>Bacteria</taxon>
        <taxon>Pseudomonadati</taxon>
        <taxon>Pseudomonadota</taxon>
        <taxon>Alphaproteobacteria</taxon>
        <taxon>Rhodospirillales</taxon>
        <taxon>Zavarziniaceae</taxon>
        <taxon>Zavarzinia</taxon>
    </lineage>
</organism>
<dbReference type="SUPFAM" id="SSF52317">
    <property type="entry name" value="Class I glutamine amidotransferase-like"/>
    <property type="match status" value="1"/>
</dbReference>
<sequence>MFSPDKPQRIGFCLIDGYALMSTSAAIEPLRAANLLAGRALYDLRFVSLSGTQSRSSAGASFDCVPLAEAGLDFDLVFVVAGGDPLDLREPALSGWLRRLDRAGVRLGGISGGAALLAEAGLLESRRFTIHWQHFEALRARSPDYLMERRLFVIDRDRYTCAGGVAPLDMMHSIIAAEHGADFARRISDWFIHTRVRLADDPQKAGVAETYGLSHPALVAAVDLMTDHIADPLTLDQLAQLAGVGARQIQRLFAAQTGQPMMRFYRNLRLEKAAELLRRSALPVSEIALATGFVNVAHFTRAFREHYGTAPAGWRRAGRA</sequence>
<dbReference type="InterPro" id="IPR029062">
    <property type="entry name" value="Class_I_gatase-like"/>
</dbReference>
<dbReference type="RefSeq" id="WP_109902740.1">
    <property type="nucleotide sequence ID" value="NZ_QGLE01000002.1"/>
</dbReference>
<dbReference type="InterPro" id="IPR018060">
    <property type="entry name" value="HTH_AraC"/>
</dbReference>
<comment type="caution">
    <text evidence="5">The sequence shown here is derived from an EMBL/GenBank/DDBJ whole genome shotgun (WGS) entry which is preliminary data.</text>
</comment>
<dbReference type="OrthoDB" id="9793422at2"/>